<dbReference type="Proteomes" id="UP000002219">
    <property type="component" value="Chromosome 1"/>
</dbReference>
<keyword evidence="5" id="KW-1185">Reference proteome</keyword>
<feature type="domain" description="Glucose/Sorbosone dehydrogenase" evidence="3">
    <location>
        <begin position="69"/>
        <end position="364"/>
    </location>
</feature>
<protein>
    <submittedName>
        <fullName evidence="4">Glucose sorbosone dehydrogenase</fullName>
    </submittedName>
</protein>
<keyword evidence="2" id="KW-0732">Signal</keyword>
<dbReference type="STRING" id="446468.Ndas_4560"/>
<gene>
    <name evidence="4" type="ordered locus">Ndas_4560</name>
</gene>
<dbReference type="Pfam" id="PF07995">
    <property type="entry name" value="GSDH"/>
    <property type="match status" value="1"/>
</dbReference>
<dbReference type="AlphaFoldDB" id="D7AY69"/>
<feature type="signal peptide" evidence="2">
    <location>
        <begin position="1"/>
        <end position="24"/>
    </location>
</feature>
<feature type="region of interest" description="Disordered" evidence="1">
    <location>
        <begin position="31"/>
        <end position="66"/>
    </location>
</feature>
<dbReference type="Gene3D" id="2.120.10.30">
    <property type="entry name" value="TolB, C-terminal domain"/>
    <property type="match status" value="1"/>
</dbReference>
<dbReference type="InterPro" id="IPR012938">
    <property type="entry name" value="Glc/Sorbosone_DH"/>
</dbReference>
<feature type="chain" id="PRO_5038452513" evidence="2">
    <location>
        <begin position="25"/>
        <end position="381"/>
    </location>
</feature>
<feature type="compositionally biased region" description="Gly residues" evidence="1">
    <location>
        <begin position="31"/>
        <end position="43"/>
    </location>
</feature>
<dbReference type="PROSITE" id="PS51257">
    <property type="entry name" value="PROKAR_LIPOPROTEIN"/>
    <property type="match status" value="1"/>
</dbReference>
<organism evidence="4 5">
    <name type="scientific">Nocardiopsis dassonvillei (strain ATCC 23218 / DSM 43111 / CIP 107115 / JCM 7437 / KCTC 9190 / NBRC 14626 / NCTC 10488 / NRRL B-5397 / IMRU 509)</name>
    <name type="common">Actinomadura dassonvillei</name>
    <dbReference type="NCBI Taxonomy" id="446468"/>
    <lineage>
        <taxon>Bacteria</taxon>
        <taxon>Bacillati</taxon>
        <taxon>Actinomycetota</taxon>
        <taxon>Actinomycetes</taxon>
        <taxon>Streptosporangiales</taxon>
        <taxon>Nocardiopsidaceae</taxon>
        <taxon>Nocardiopsis</taxon>
    </lineage>
</organism>
<evidence type="ECO:0000313" key="5">
    <source>
        <dbReference type="Proteomes" id="UP000002219"/>
    </source>
</evidence>
<reference evidence="4 5" key="1">
    <citation type="journal article" date="2010" name="Stand. Genomic Sci.">
        <title>Complete genome sequence of Nocardiopsis dassonvillei type strain (IMRU 509).</title>
        <authorList>
            <person name="Sun H."/>
            <person name="Lapidus A."/>
            <person name="Nolan M."/>
            <person name="Lucas S."/>
            <person name="Del Rio T.G."/>
            <person name="Tice H."/>
            <person name="Cheng J.F."/>
            <person name="Tapia R."/>
            <person name="Han C."/>
            <person name="Goodwin L."/>
            <person name="Pitluck S."/>
            <person name="Pagani I."/>
            <person name="Ivanova N."/>
            <person name="Mavromatis K."/>
            <person name="Mikhailova N."/>
            <person name="Pati A."/>
            <person name="Chen A."/>
            <person name="Palaniappan K."/>
            <person name="Land M."/>
            <person name="Hauser L."/>
            <person name="Chang Y.J."/>
            <person name="Jeffries C.D."/>
            <person name="Djao O.D."/>
            <person name="Rohde M."/>
            <person name="Sikorski J."/>
            <person name="Goker M."/>
            <person name="Woyke T."/>
            <person name="Bristow J."/>
            <person name="Eisen J.A."/>
            <person name="Markowitz V."/>
            <person name="Hugenholtz P."/>
            <person name="Kyrpides N.C."/>
            <person name="Klenk H.P."/>
        </authorList>
    </citation>
    <scope>NUCLEOTIDE SEQUENCE [LARGE SCALE GENOMIC DNA]</scope>
    <source>
        <strain evidence="5">ATCC 23218 / DSM 43111 / CIP 107115 / JCM 7437 / KCTC 9190 / NBRC 14626 / NCTC 10488 / NRRL B-5397 / IMRU 509</strain>
    </source>
</reference>
<evidence type="ECO:0000256" key="1">
    <source>
        <dbReference type="SAM" id="MobiDB-lite"/>
    </source>
</evidence>
<dbReference type="PANTHER" id="PTHR19328:SF13">
    <property type="entry name" value="HIPL1 PROTEIN"/>
    <property type="match status" value="1"/>
</dbReference>
<dbReference type="eggNOG" id="COG2133">
    <property type="taxonomic scope" value="Bacteria"/>
</dbReference>
<sequence>MEPSARASAALRAAAVLGSLVLLAGCGAQGTTGAEGDGTGGTDGQREPGGQDGSAGADPGRPGEVAAGLEAPWGLAFLPDGSALVAQRDSAEVVRVSPDGSVTGVGTVEGAAPNGEGGLLGLAVDPDFPGEPYVYAYHTAASDNRISRLEYAPDGGGFGDTEVVLDGIPSASYHNGGRIEFGPDGLLYVGTGDAGQQGLSQDTGSLGGKILRITADGDPAPDNPFGNPVYSYGHRNVQGLAWDDEGNLYATEFGQNEFDEVNLIEPGGNYGWPEVEGAGGGDEYVDPLLTWRPAEASPSGAAVAGGSLWVAALRGERLWEVPLAGDGGVGEPVDHHQGEYGRLRTVVTAPGGDALWLATSNLDGIGEPAEGGDRILRVPLE</sequence>
<accession>D7AY69</accession>
<evidence type="ECO:0000256" key="2">
    <source>
        <dbReference type="SAM" id="SignalP"/>
    </source>
</evidence>
<dbReference type="InterPro" id="IPR011041">
    <property type="entry name" value="Quinoprot_gluc/sorb_DH_b-prop"/>
</dbReference>
<dbReference type="InterPro" id="IPR011042">
    <property type="entry name" value="6-blade_b-propeller_TolB-like"/>
</dbReference>
<name>D7AY69_NOCDD</name>
<evidence type="ECO:0000259" key="3">
    <source>
        <dbReference type="Pfam" id="PF07995"/>
    </source>
</evidence>
<dbReference type="HOGENOM" id="CLU_012253_0_0_11"/>
<proteinExistence type="predicted"/>
<dbReference type="GeneID" id="91487100"/>
<evidence type="ECO:0000313" key="4">
    <source>
        <dbReference type="EMBL" id="ADH69947.1"/>
    </source>
</evidence>
<dbReference type="KEGG" id="nda:Ndas_4560"/>
<dbReference type="RefSeq" id="WP_013155554.1">
    <property type="nucleotide sequence ID" value="NC_014210.1"/>
</dbReference>
<dbReference type="PANTHER" id="PTHR19328">
    <property type="entry name" value="HEDGEHOG-INTERACTING PROTEIN"/>
    <property type="match status" value="1"/>
</dbReference>
<dbReference type="SUPFAM" id="SSF50952">
    <property type="entry name" value="Soluble quinoprotein glucose dehydrogenase"/>
    <property type="match status" value="1"/>
</dbReference>
<dbReference type="OrthoDB" id="9770043at2"/>
<dbReference type="EMBL" id="CP002040">
    <property type="protein sequence ID" value="ADH69947.1"/>
    <property type="molecule type" value="Genomic_DNA"/>
</dbReference>